<reference evidence="3" key="1">
    <citation type="journal article" date="2019" name="Int. J. Syst. Evol. Microbiol.">
        <title>The Global Catalogue of Microorganisms (GCM) 10K type strain sequencing project: providing services to taxonomists for standard genome sequencing and annotation.</title>
        <authorList>
            <consortium name="The Broad Institute Genomics Platform"/>
            <consortium name="The Broad Institute Genome Sequencing Center for Infectious Disease"/>
            <person name="Wu L."/>
            <person name="Ma J."/>
        </authorList>
    </citation>
    <scope>NUCLEOTIDE SEQUENCE [LARGE SCALE GENOMIC DNA]</scope>
    <source>
        <strain evidence="3">KCTC 23701</strain>
    </source>
</reference>
<keyword evidence="3" id="KW-1185">Reference proteome</keyword>
<protein>
    <recommendedName>
        <fullName evidence="1">Peptidase M60 domain-containing protein</fullName>
    </recommendedName>
</protein>
<evidence type="ECO:0000313" key="3">
    <source>
        <dbReference type="Proteomes" id="UP000604737"/>
    </source>
</evidence>
<dbReference type="InterPro" id="IPR051244">
    <property type="entry name" value="TCAF"/>
</dbReference>
<dbReference type="Gene3D" id="2.60.120.1250">
    <property type="entry name" value="Peptidase M60, enhancin-like domain 1"/>
    <property type="match status" value="1"/>
</dbReference>
<evidence type="ECO:0000259" key="1">
    <source>
        <dbReference type="PROSITE" id="PS51723"/>
    </source>
</evidence>
<dbReference type="Proteomes" id="UP000604737">
    <property type="component" value="Unassembled WGS sequence"/>
</dbReference>
<dbReference type="Gene3D" id="1.10.390.30">
    <property type="entry name" value="Peptidase M60, enhancin-like domain 3"/>
    <property type="match status" value="1"/>
</dbReference>
<dbReference type="PANTHER" id="PTHR15730">
    <property type="entry name" value="EXPERIMENTAL AUTOIMMUNE PROSTATITIS ANTIGEN 2-RELATED"/>
    <property type="match status" value="1"/>
</dbReference>
<name>A0ABQ3H5C3_9NEIS</name>
<dbReference type="InterPro" id="IPR031161">
    <property type="entry name" value="Peptidase_M60_dom"/>
</dbReference>
<accession>A0ABQ3H5C3</accession>
<dbReference type="PROSITE" id="PS51723">
    <property type="entry name" value="PEPTIDASE_M60"/>
    <property type="match status" value="1"/>
</dbReference>
<dbReference type="InterPro" id="IPR042279">
    <property type="entry name" value="Pep_M60_3"/>
</dbReference>
<feature type="domain" description="Peptidase M60" evidence="1">
    <location>
        <begin position="7"/>
        <end position="307"/>
    </location>
</feature>
<gene>
    <name evidence="2" type="ORF">GCM10007350_34850</name>
</gene>
<dbReference type="EMBL" id="BMYO01000011">
    <property type="protein sequence ID" value="GHD68918.1"/>
    <property type="molecule type" value="Genomic_DNA"/>
</dbReference>
<dbReference type="PANTHER" id="PTHR15730:SF5">
    <property type="entry name" value="SI:CH211-210B2.2-RELATED"/>
    <property type="match status" value="1"/>
</dbReference>
<dbReference type="Gene3D" id="3.40.390.80">
    <property type="entry name" value="Peptidase M60, enhancin-like domain 2"/>
    <property type="match status" value="1"/>
</dbReference>
<sequence>MRSFNHTPFQSTGYWVQPGDVLVVSYYATGAAPSRVPEIWIHSIDDDTWNYDSDQKVKLATGSTTITATKTGAVYVSVFNDPTGGEMNVEIVSGGRVMPRFVLGQHSAADWTQMLATYGNAPYAELVGKRTMLTATLAKAKKHVDDPVALLQLWDRVVDLEDEQYGIRPGNAWPHNPTPHRFHFVELSPYTGWMYSWQYRMASASDDGAIGAVLNAGKLATDGWGPWHELGHQYQMSTMTWADQTEVTVNLSSAYVQRALGQPSRYETQGTWTKTFAYLAQPGRDFAAQSDLFVRATMFWQLDLAFGRDFYAKLGTNYRNMPAAQRPATDAARKQTFVIETSRVASYDLSGFFERWGIPVDAATKSTLSAMGLQPLSAPIWDNRDSNIRYKFY</sequence>
<evidence type="ECO:0000313" key="2">
    <source>
        <dbReference type="EMBL" id="GHD68918.1"/>
    </source>
</evidence>
<comment type="caution">
    <text evidence="2">The sequence shown here is derived from an EMBL/GenBank/DDBJ whole genome shotgun (WGS) entry which is preliminary data.</text>
</comment>
<proteinExistence type="predicted"/>
<dbReference type="SMART" id="SM01276">
    <property type="entry name" value="M60-like"/>
    <property type="match status" value="1"/>
</dbReference>
<organism evidence="2 3">
    <name type="scientific">Jeongeupia chitinilytica</name>
    <dbReference type="NCBI Taxonomy" id="1041641"/>
    <lineage>
        <taxon>Bacteria</taxon>
        <taxon>Pseudomonadati</taxon>
        <taxon>Pseudomonadota</taxon>
        <taxon>Betaproteobacteria</taxon>
        <taxon>Neisseriales</taxon>
        <taxon>Chitinibacteraceae</taxon>
        <taxon>Jeongeupia</taxon>
    </lineage>
</organism>
<dbReference type="Pfam" id="PF13402">
    <property type="entry name" value="Peptidase_M60"/>
    <property type="match status" value="1"/>
</dbReference>